<gene>
    <name evidence="5" type="ORF">QO034_22570</name>
</gene>
<evidence type="ECO:0000259" key="4">
    <source>
        <dbReference type="PROSITE" id="PS50977"/>
    </source>
</evidence>
<feature type="compositionally biased region" description="Basic residues" evidence="3">
    <location>
        <begin position="13"/>
        <end position="22"/>
    </location>
</feature>
<feature type="DNA-binding region" description="H-T-H motif" evidence="2">
    <location>
        <begin position="46"/>
        <end position="65"/>
    </location>
</feature>
<evidence type="ECO:0000313" key="5">
    <source>
        <dbReference type="EMBL" id="MDK3075842.1"/>
    </source>
</evidence>
<dbReference type="InterPro" id="IPR036271">
    <property type="entry name" value="Tet_transcr_reg_TetR-rel_C_sf"/>
</dbReference>
<evidence type="ECO:0000256" key="3">
    <source>
        <dbReference type="SAM" id="MobiDB-lite"/>
    </source>
</evidence>
<dbReference type="Pfam" id="PF00440">
    <property type="entry name" value="TetR_N"/>
    <property type="match status" value="1"/>
</dbReference>
<dbReference type="InterPro" id="IPR001647">
    <property type="entry name" value="HTH_TetR"/>
</dbReference>
<dbReference type="Gene3D" id="1.10.357.10">
    <property type="entry name" value="Tetracycline Repressor, domain 2"/>
    <property type="match status" value="1"/>
</dbReference>
<keyword evidence="1 2" id="KW-0238">DNA-binding</keyword>
<dbReference type="Proteomes" id="UP001227126">
    <property type="component" value="Unassembled WGS sequence"/>
</dbReference>
<dbReference type="SUPFAM" id="SSF46689">
    <property type="entry name" value="Homeodomain-like"/>
    <property type="match status" value="1"/>
</dbReference>
<dbReference type="SUPFAM" id="SSF48498">
    <property type="entry name" value="Tetracyclin repressor-like, C-terminal domain"/>
    <property type="match status" value="1"/>
</dbReference>
<name>A0ABT7FL12_9RHOB</name>
<organism evidence="5 6">
    <name type="scientific">Sedimentitalea xiamensis</name>
    <dbReference type="NCBI Taxonomy" id="3050037"/>
    <lineage>
        <taxon>Bacteria</taxon>
        <taxon>Pseudomonadati</taxon>
        <taxon>Pseudomonadota</taxon>
        <taxon>Alphaproteobacteria</taxon>
        <taxon>Rhodobacterales</taxon>
        <taxon>Paracoccaceae</taxon>
        <taxon>Sedimentitalea</taxon>
    </lineage>
</organism>
<sequence length="223" mass="25293">MNDRGDFPEPNARKRAKRTRNSAKTKEDILNAAIEEFCAYGYAGANTTRIVSLAGCNIRMLYHYFDNKDGLYIAALSRVYEELRSSEEATNFWNASPHDGIVALTHFTFDYMRENRRFPKMILNENLNQGRAAAQIAQVIYTTARPFIEKLDSLLARGQAEGVFLRRPDALHLYLTILALSFIHISNQHTLSATFGVDLTSPGFLRERKEHITEVVLSYLGVA</sequence>
<dbReference type="RefSeq" id="WP_284487758.1">
    <property type="nucleotide sequence ID" value="NZ_JASNJE010000056.1"/>
</dbReference>
<protein>
    <submittedName>
        <fullName evidence="5">TetR family transcriptional regulator</fullName>
    </submittedName>
</protein>
<dbReference type="InterPro" id="IPR041474">
    <property type="entry name" value="NicS_C"/>
</dbReference>
<dbReference type="PROSITE" id="PS50977">
    <property type="entry name" value="HTH_TETR_2"/>
    <property type="match status" value="1"/>
</dbReference>
<evidence type="ECO:0000313" key="6">
    <source>
        <dbReference type="Proteomes" id="UP001227126"/>
    </source>
</evidence>
<dbReference type="Pfam" id="PF17938">
    <property type="entry name" value="TetR_C_29"/>
    <property type="match status" value="1"/>
</dbReference>
<dbReference type="EMBL" id="JASNJE010000056">
    <property type="protein sequence ID" value="MDK3075842.1"/>
    <property type="molecule type" value="Genomic_DNA"/>
</dbReference>
<evidence type="ECO:0000256" key="1">
    <source>
        <dbReference type="ARBA" id="ARBA00023125"/>
    </source>
</evidence>
<accession>A0ABT7FL12</accession>
<proteinExistence type="predicted"/>
<keyword evidence="6" id="KW-1185">Reference proteome</keyword>
<reference evidence="5 6" key="1">
    <citation type="submission" date="2023-05" db="EMBL/GenBank/DDBJ databases">
        <title>Sedimentitalea sp. nov. JM2-8.</title>
        <authorList>
            <person name="Huang J."/>
        </authorList>
    </citation>
    <scope>NUCLEOTIDE SEQUENCE [LARGE SCALE GENOMIC DNA]</scope>
    <source>
        <strain evidence="5 6">JM2-8</strain>
    </source>
</reference>
<dbReference type="PRINTS" id="PR00455">
    <property type="entry name" value="HTHTETR"/>
</dbReference>
<evidence type="ECO:0000256" key="2">
    <source>
        <dbReference type="PROSITE-ProRule" id="PRU00335"/>
    </source>
</evidence>
<dbReference type="PANTHER" id="PTHR30328">
    <property type="entry name" value="TRANSCRIPTIONAL REPRESSOR"/>
    <property type="match status" value="1"/>
</dbReference>
<feature type="region of interest" description="Disordered" evidence="3">
    <location>
        <begin position="1"/>
        <end position="22"/>
    </location>
</feature>
<comment type="caution">
    <text evidence="5">The sequence shown here is derived from an EMBL/GenBank/DDBJ whole genome shotgun (WGS) entry which is preliminary data.</text>
</comment>
<dbReference type="PANTHER" id="PTHR30328:SF54">
    <property type="entry name" value="HTH-TYPE TRANSCRIPTIONAL REPRESSOR SCO4008"/>
    <property type="match status" value="1"/>
</dbReference>
<dbReference type="InterPro" id="IPR050109">
    <property type="entry name" value="HTH-type_TetR-like_transc_reg"/>
</dbReference>
<dbReference type="InterPro" id="IPR009057">
    <property type="entry name" value="Homeodomain-like_sf"/>
</dbReference>
<feature type="domain" description="HTH tetR-type" evidence="4">
    <location>
        <begin position="23"/>
        <end position="83"/>
    </location>
</feature>